<proteinExistence type="predicted"/>
<keyword evidence="3" id="KW-1185">Reference proteome</keyword>
<evidence type="ECO:0000259" key="1">
    <source>
        <dbReference type="Pfam" id="PF13175"/>
    </source>
</evidence>
<dbReference type="PANTHER" id="PTHR43581:SF4">
    <property type="entry name" value="ATP_GTP PHOSPHATASE"/>
    <property type="match status" value="1"/>
</dbReference>
<dbReference type="Proteomes" id="UP000718793">
    <property type="component" value="Unassembled WGS sequence"/>
</dbReference>
<accession>A0ABS6DQS8</accession>
<evidence type="ECO:0000313" key="3">
    <source>
        <dbReference type="Proteomes" id="UP000718793"/>
    </source>
</evidence>
<dbReference type="EMBL" id="JAHMHH010000001">
    <property type="protein sequence ID" value="MBU4692292.1"/>
    <property type="molecule type" value="Genomic_DNA"/>
</dbReference>
<dbReference type="PANTHER" id="PTHR43581">
    <property type="entry name" value="ATP/GTP PHOSPHATASE"/>
    <property type="match status" value="1"/>
</dbReference>
<gene>
    <name evidence="2" type="ORF">KQ875_01615</name>
</gene>
<organism evidence="2 3">
    <name type="scientific">Mycoplasma zalophi</name>
    <dbReference type="NCBI Taxonomy" id="191287"/>
    <lineage>
        <taxon>Bacteria</taxon>
        <taxon>Bacillati</taxon>
        <taxon>Mycoplasmatota</taxon>
        <taxon>Mollicutes</taxon>
        <taxon>Mycoplasmataceae</taxon>
        <taxon>Mycoplasma</taxon>
    </lineage>
</organism>
<dbReference type="GO" id="GO:0005524">
    <property type="term" value="F:ATP binding"/>
    <property type="evidence" value="ECO:0007669"/>
    <property type="project" value="UniProtKB-KW"/>
</dbReference>
<feature type="domain" description="Endonuclease GajA/Old nuclease/RecF-like AAA" evidence="1">
    <location>
        <begin position="1"/>
        <end position="380"/>
    </location>
</feature>
<keyword evidence="2" id="KW-0547">Nucleotide-binding</keyword>
<protein>
    <submittedName>
        <fullName evidence="2">ATP-binding protein</fullName>
    </submittedName>
</protein>
<dbReference type="Pfam" id="PF13175">
    <property type="entry name" value="AAA_15"/>
    <property type="match status" value="1"/>
</dbReference>
<name>A0ABS6DQS8_9MOLU</name>
<dbReference type="InterPro" id="IPR051396">
    <property type="entry name" value="Bact_Antivir_Def_Nuclease"/>
</dbReference>
<evidence type="ECO:0000313" key="2">
    <source>
        <dbReference type="EMBL" id="MBU4692292.1"/>
    </source>
</evidence>
<comment type="caution">
    <text evidence="2">The sequence shown here is derived from an EMBL/GenBank/DDBJ whole genome shotgun (WGS) entry which is preliminary data.</text>
</comment>
<reference evidence="2" key="1">
    <citation type="submission" date="2021-06" db="EMBL/GenBank/DDBJ databases">
        <title>Novel Mycoplasma species detected in California sea lions (Zalophus californianus) from the USA.</title>
        <authorList>
            <person name="Volokhov D.V."/>
            <person name="Furtak V.A."/>
            <person name="Zagorodnyaya T.A."/>
        </authorList>
    </citation>
    <scope>NUCLEOTIDE SEQUENCE [LARGE SCALE GENOMIC DNA]</scope>
    <source>
        <strain evidence="2">CSL 5346</strain>
    </source>
</reference>
<dbReference type="RefSeq" id="WP_216488740.1">
    <property type="nucleotide sequence ID" value="NZ_JAHMHH010000001.1"/>
</dbReference>
<keyword evidence="2" id="KW-0067">ATP-binding</keyword>
<sequence length="518" mass="60085">MKIASIKLKNFRGYSNEVEFNLNDITAIIGKNDTGKSTVLEALDIFFNDGKGLIKLDKNDINKSEYKKNNNEISITVCFKDLPKNITIDSSFVTKLEDEYLLNSNGQLEIIKKYSNASSNKTYIKAKHPQNPKCNNLFYKKNQDLKKIITDEDIKCNNLAINSSLRKAIWNYYKNELDLKECEIDLSKEETKKIWESLQKFLPVFSLFQSDRKNSDADSEVQDPLKEAIKQIFKDENIQNKLSEISKLVKTKISEVAERTLQKIKEMDLELANSLNPNIPESKDLKWQDVFKNVSITGDEDIPINKRGSGVRRLILLNFFRAEAERRRENRENTNIIYAIEEPETSQHTNNQIKLIDSLKELSKSTKTQILLTTHSPNIVKQIGIKNLRLVSENNGVKVVNTVKPIVLNSLNEVNYLAFGEISEEYHNELYGYIESDNLLNKFEEHKTLREYKKLKNNSIKFEKVTLSKYIRHQIHHPENKLNTRFTKCELKNSIEMMINFLKENSDKSNISKNQKDS</sequence>
<dbReference type="InterPro" id="IPR041685">
    <property type="entry name" value="AAA_GajA/Old/RecF-like"/>
</dbReference>